<dbReference type="OrthoDB" id="9794575at2"/>
<dbReference type="SUPFAM" id="SSF53756">
    <property type="entry name" value="UDP-Glycosyltransferase/glycogen phosphorylase"/>
    <property type="match status" value="1"/>
</dbReference>
<feature type="domain" description="Glycosyltransferase subfamily 4-like N-terminal" evidence="1">
    <location>
        <begin position="108"/>
        <end position="234"/>
    </location>
</feature>
<dbReference type="RefSeq" id="WP_128761029.1">
    <property type="nucleotide sequence ID" value="NZ_QOVI01000003.1"/>
</dbReference>
<accession>A0A4Q0NUW5</accession>
<dbReference type="Proteomes" id="UP000289821">
    <property type="component" value="Unassembled WGS sequence"/>
</dbReference>
<dbReference type="EMBL" id="QOVI01000003">
    <property type="protein sequence ID" value="RXG15455.1"/>
    <property type="molecule type" value="Genomic_DNA"/>
</dbReference>
<name>A0A4Q0NUW5_9FLAO</name>
<reference evidence="2 3" key="1">
    <citation type="submission" date="2018-07" db="EMBL/GenBank/DDBJ databases">
        <title>Leeuwenhoekiella genomics.</title>
        <authorList>
            <person name="Tahon G."/>
            <person name="Willems A."/>
        </authorList>
    </citation>
    <scope>NUCLEOTIDE SEQUENCE [LARGE SCALE GENOMIC DNA]</scope>
    <source>
        <strain evidence="2 3">R-50232</strain>
    </source>
</reference>
<dbReference type="AlphaFoldDB" id="A0A4Q0NUW5"/>
<evidence type="ECO:0000259" key="1">
    <source>
        <dbReference type="Pfam" id="PF13439"/>
    </source>
</evidence>
<keyword evidence="2" id="KW-0808">Transferase</keyword>
<organism evidence="2 3">
    <name type="scientific">Leeuwenhoekiella aestuarii</name>
    <dbReference type="NCBI Taxonomy" id="2249426"/>
    <lineage>
        <taxon>Bacteria</taxon>
        <taxon>Pseudomonadati</taxon>
        <taxon>Bacteroidota</taxon>
        <taxon>Flavobacteriia</taxon>
        <taxon>Flavobacteriales</taxon>
        <taxon>Flavobacteriaceae</taxon>
        <taxon>Leeuwenhoekiella</taxon>
    </lineage>
</organism>
<sequence>MKKALIICYYWPPAGGPGVQRWLKFVKYLIDFDVEPVVYTPENPHYPIQDSSLENEIPKGIEIIKKPILEPYGLAKLFSKESTRQISSGIIKPNAKQSFLQKLMLFVRGNLFVPDARIWWVKPSVNFLSSYLKKNPVDIIITSGPPHSLHLIGLGLKKQTNLPWLADFRDPWTTIGYQKKLRLTNWAAKKHANLEFEVLNKADHILVTSPTTQSDFEKTTSTPISCITNGFDDEDMPKTSLDTTFTLAHIGSLLEDRNPKILWDVLQELVTELPEFSKDLKIELTGRVGTSVIDSIKERDLGDNLSLPGYIGHSEALQKQHSAQLLLLIEVDSQETEAIIPGKLFEYLAARRPILAIGPKHSDIDSILEKSEGGVYFNYQQKQELKKLIQAKYELFKGTGIPSTIGIVDVYSRKNLTKDLAQLIYSI</sequence>
<dbReference type="GO" id="GO:0016757">
    <property type="term" value="F:glycosyltransferase activity"/>
    <property type="evidence" value="ECO:0007669"/>
    <property type="project" value="UniProtKB-ARBA"/>
</dbReference>
<evidence type="ECO:0000313" key="3">
    <source>
        <dbReference type="Proteomes" id="UP000289821"/>
    </source>
</evidence>
<keyword evidence="3" id="KW-1185">Reference proteome</keyword>
<protein>
    <submittedName>
        <fullName evidence="2">Glycosyl transferase family 4</fullName>
    </submittedName>
</protein>
<proteinExistence type="predicted"/>
<comment type="caution">
    <text evidence="2">The sequence shown here is derived from an EMBL/GenBank/DDBJ whole genome shotgun (WGS) entry which is preliminary data.</text>
</comment>
<evidence type="ECO:0000313" key="2">
    <source>
        <dbReference type="EMBL" id="RXG15455.1"/>
    </source>
</evidence>
<gene>
    <name evidence="2" type="ORF">DSM04_103344</name>
</gene>
<dbReference type="Pfam" id="PF13439">
    <property type="entry name" value="Glyco_transf_4"/>
    <property type="match status" value="1"/>
</dbReference>
<dbReference type="Gene3D" id="3.40.50.2000">
    <property type="entry name" value="Glycogen Phosphorylase B"/>
    <property type="match status" value="2"/>
</dbReference>
<dbReference type="InterPro" id="IPR028098">
    <property type="entry name" value="Glyco_trans_4-like_N"/>
</dbReference>